<proteinExistence type="predicted"/>
<evidence type="ECO:0000313" key="3">
    <source>
        <dbReference type="Proteomes" id="UP000031599"/>
    </source>
</evidence>
<feature type="compositionally biased region" description="Low complexity" evidence="1">
    <location>
        <begin position="1"/>
        <end position="35"/>
    </location>
</feature>
<comment type="caution">
    <text evidence="2">The sequence shown here is derived from an EMBL/GenBank/DDBJ whole genome shotgun (WGS) entry which is preliminary data.</text>
</comment>
<evidence type="ECO:0000256" key="1">
    <source>
        <dbReference type="SAM" id="MobiDB-lite"/>
    </source>
</evidence>
<gene>
    <name evidence="2" type="ORF">DB30_07779</name>
</gene>
<dbReference type="Proteomes" id="UP000031599">
    <property type="component" value="Unassembled WGS sequence"/>
</dbReference>
<name>A0A0C1ZMV3_9BACT</name>
<feature type="region of interest" description="Disordered" evidence="1">
    <location>
        <begin position="1"/>
        <end position="47"/>
    </location>
</feature>
<reference evidence="2 3" key="1">
    <citation type="submission" date="2014-12" db="EMBL/GenBank/DDBJ databases">
        <title>Genome assembly of Enhygromyxa salina DSM 15201.</title>
        <authorList>
            <person name="Sharma G."/>
            <person name="Subramanian S."/>
        </authorList>
    </citation>
    <scope>NUCLEOTIDE SEQUENCE [LARGE SCALE GENOMIC DNA]</scope>
    <source>
        <strain evidence="2 3">DSM 15201</strain>
    </source>
</reference>
<organism evidence="2 3">
    <name type="scientific">Enhygromyxa salina</name>
    <dbReference type="NCBI Taxonomy" id="215803"/>
    <lineage>
        <taxon>Bacteria</taxon>
        <taxon>Pseudomonadati</taxon>
        <taxon>Myxococcota</taxon>
        <taxon>Polyangia</taxon>
        <taxon>Nannocystales</taxon>
        <taxon>Nannocystaceae</taxon>
        <taxon>Enhygromyxa</taxon>
    </lineage>
</organism>
<sequence length="273" mass="28775">MGESGGSDESTTGTSETTTHSSSAGTSTETETETTQDPTQNPTTLLFVDDGFDEGEWTNQCDPFAQDCPEGEKCVAYASTGDWWDDNKCVPVLGSQAAGEPCSYDGPVDATDDCDQDSACWNVEEVDGEWTGVCHWFCGGTPDTPMCPEGTTCPITSDGTFALCVWTCDPVLQDCDDGLGCYWANTEFTCVPTTQDIPAGEPCGFVNDCERGLLCAPAEALPACEGSSCCTPYCDLMLGDAQCDAVPGTSCVPFYEEGRAPASYAHVGVCLIP</sequence>
<dbReference type="EMBL" id="JMCC02000009">
    <property type="protein sequence ID" value="KIG18764.1"/>
    <property type="molecule type" value="Genomic_DNA"/>
</dbReference>
<dbReference type="AlphaFoldDB" id="A0A0C1ZMV3"/>
<accession>A0A0C1ZMV3</accession>
<protein>
    <submittedName>
        <fullName evidence="2">Uncharacterized protein</fullName>
    </submittedName>
</protein>
<evidence type="ECO:0000313" key="2">
    <source>
        <dbReference type="EMBL" id="KIG18764.1"/>
    </source>
</evidence>